<reference evidence="2" key="1">
    <citation type="submission" date="2023-06" db="EMBL/GenBank/DDBJ databases">
        <authorList>
            <consortium name="Lawrence Berkeley National Laboratory"/>
            <person name="Ahrendt S."/>
            <person name="Sahu N."/>
            <person name="Indic B."/>
            <person name="Wong-Bajracharya J."/>
            <person name="Merenyi Z."/>
            <person name="Ke H.-M."/>
            <person name="Monk M."/>
            <person name="Kocsube S."/>
            <person name="Drula E."/>
            <person name="Lipzen A."/>
            <person name="Balint B."/>
            <person name="Henrissat B."/>
            <person name="Andreopoulos B."/>
            <person name="Martin F.M."/>
            <person name="Harder C.B."/>
            <person name="Rigling D."/>
            <person name="Ford K.L."/>
            <person name="Foster G.D."/>
            <person name="Pangilinan J."/>
            <person name="Papanicolaou A."/>
            <person name="Barry K."/>
            <person name="LaButti K."/>
            <person name="Viragh M."/>
            <person name="Koriabine M."/>
            <person name="Yan M."/>
            <person name="Riley R."/>
            <person name="Champramary S."/>
            <person name="Plett K.L."/>
            <person name="Tsai I.J."/>
            <person name="Slot J."/>
            <person name="Sipos G."/>
            <person name="Plett J."/>
            <person name="Nagy L.G."/>
            <person name="Grigoriev I.V."/>
        </authorList>
    </citation>
    <scope>NUCLEOTIDE SEQUENCE</scope>
    <source>
        <strain evidence="2">ICMP 16352</strain>
    </source>
</reference>
<dbReference type="EMBL" id="JAUEPR010000090">
    <property type="protein sequence ID" value="KAK0465741.1"/>
    <property type="molecule type" value="Genomic_DNA"/>
</dbReference>
<feature type="region of interest" description="Disordered" evidence="1">
    <location>
        <begin position="1"/>
        <end position="49"/>
    </location>
</feature>
<protein>
    <submittedName>
        <fullName evidence="2">Uncharacterized protein</fullName>
    </submittedName>
</protein>
<feature type="compositionally biased region" description="Polar residues" evidence="1">
    <location>
        <begin position="1"/>
        <end position="24"/>
    </location>
</feature>
<evidence type="ECO:0000256" key="1">
    <source>
        <dbReference type="SAM" id="MobiDB-lite"/>
    </source>
</evidence>
<accession>A0AA39NHH8</accession>
<proteinExistence type="predicted"/>
<comment type="caution">
    <text evidence="2">The sequence shown here is derived from an EMBL/GenBank/DDBJ whole genome shotgun (WGS) entry which is preliminary data.</text>
</comment>
<evidence type="ECO:0000313" key="2">
    <source>
        <dbReference type="EMBL" id="KAK0465741.1"/>
    </source>
</evidence>
<evidence type="ECO:0000313" key="3">
    <source>
        <dbReference type="Proteomes" id="UP001175227"/>
    </source>
</evidence>
<organism evidence="2 3">
    <name type="scientific">Armillaria novae-zelandiae</name>
    <dbReference type="NCBI Taxonomy" id="153914"/>
    <lineage>
        <taxon>Eukaryota</taxon>
        <taxon>Fungi</taxon>
        <taxon>Dikarya</taxon>
        <taxon>Basidiomycota</taxon>
        <taxon>Agaricomycotina</taxon>
        <taxon>Agaricomycetes</taxon>
        <taxon>Agaricomycetidae</taxon>
        <taxon>Agaricales</taxon>
        <taxon>Marasmiineae</taxon>
        <taxon>Physalacriaceae</taxon>
        <taxon>Armillaria</taxon>
    </lineage>
</organism>
<name>A0AA39NHH8_9AGAR</name>
<dbReference type="Proteomes" id="UP001175227">
    <property type="component" value="Unassembled WGS sequence"/>
</dbReference>
<keyword evidence="3" id="KW-1185">Reference proteome</keyword>
<sequence>MRENANANADVKTQTNALTQNSMCPRNEEEKEEKVKEKVSSSPDDSHRLSSTAVWYDSKKKIGSDATFYIIASFEGEHNDGSGGSGRGGIDMVLEVSRRSFIQASRVMEQAEHQEGPDPDITLGAPTCSFADPAVVTELRDDSDAKPAHSLFTKCC</sequence>
<dbReference type="AlphaFoldDB" id="A0AA39NHH8"/>
<feature type="compositionally biased region" description="Basic and acidic residues" evidence="1">
    <location>
        <begin position="26"/>
        <end position="48"/>
    </location>
</feature>
<gene>
    <name evidence="2" type="ORF">IW261DRAFT_1522606</name>
</gene>